<organism evidence="2">
    <name type="scientific">Arundo donax</name>
    <name type="common">Giant reed</name>
    <name type="synonym">Donax arundinaceus</name>
    <dbReference type="NCBI Taxonomy" id="35708"/>
    <lineage>
        <taxon>Eukaryota</taxon>
        <taxon>Viridiplantae</taxon>
        <taxon>Streptophyta</taxon>
        <taxon>Embryophyta</taxon>
        <taxon>Tracheophyta</taxon>
        <taxon>Spermatophyta</taxon>
        <taxon>Magnoliopsida</taxon>
        <taxon>Liliopsida</taxon>
        <taxon>Poales</taxon>
        <taxon>Poaceae</taxon>
        <taxon>PACMAD clade</taxon>
        <taxon>Arundinoideae</taxon>
        <taxon>Arundineae</taxon>
        <taxon>Arundo</taxon>
    </lineage>
</organism>
<dbReference type="PANTHER" id="PTHR33064:SF37">
    <property type="entry name" value="RIBONUCLEASE H"/>
    <property type="match status" value="1"/>
</dbReference>
<dbReference type="FunFam" id="3.30.70.270:FF:000003">
    <property type="entry name" value="Transposon Ty3-G Gag-Pol polyprotein"/>
    <property type="match status" value="1"/>
</dbReference>
<dbReference type="CDD" id="cd01647">
    <property type="entry name" value="RT_LTR"/>
    <property type="match status" value="1"/>
</dbReference>
<dbReference type="AlphaFoldDB" id="A0A0A9DKR2"/>
<dbReference type="Pfam" id="PF17919">
    <property type="entry name" value="RT_RNaseH_2"/>
    <property type="match status" value="1"/>
</dbReference>
<dbReference type="InterPro" id="IPR000477">
    <property type="entry name" value="RT_dom"/>
</dbReference>
<name>A0A0A9DKR2_ARUDO</name>
<dbReference type="Gene3D" id="3.30.70.270">
    <property type="match status" value="2"/>
</dbReference>
<sequence>MAVGEEYKTAFQTHSGHYEFCVMPFGLFGAPGTFQGTMNHILGPFLRRFVLVFMDGILVYSKTLEDHVQHLQQLLSLLQQHQLQVKLSKCSFAQRKLAYLGHVISSEGVATDVEKIKAIQGWTTPANVKELRGFLGLAGYYRKFVKHFGIISKPLTELLCKNTLYVWTSEKEASFQALKKALVEAPVLTLLDFQKPFTIETDACDYGIGSMLLQDGHPLAYLSEALGPRNCALSTYEKECLAILMAVEQWRPYLQQSRFTIKIDQRNLSHLDDQRLTTPWQ</sequence>
<reference evidence="2" key="1">
    <citation type="submission" date="2014-09" db="EMBL/GenBank/DDBJ databases">
        <authorList>
            <person name="Magalhaes I.L.F."/>
            <person name="Oliveira U."/>
            <person name="Santos F.R."/>
            <person name="Vidigal T.H.D.A."/>
            <person name="Brescovit A.D."/>
            <person name="Santos A.J."/>
        </authorList>
    </citation>
    <scope>NUCLEOTIDE SEQUENCE</scope>
    <source>
        <tissue evidence="2">Shoot tissue taken approximately 20 cm above the soil surface</tissue>
    </source>
</reference>
<dbReference type="EMBL" id="GBRH01208751">
    <property type="protein sequence ID" value="JAD89144.1"/>
    <property type="molecule type" value="Transcribed_RNA"/>
</dbReference>
<dbReference type="PROSITE" id="PS50878">
    <property type="entry name" value="RT_POL"/>
    <property type="match status" value="1"/>
</dbReference>
<dbReference type="CDD" id="cd09274">
    <property type="entry name" value="RNase_HI_RT_Ty3"/>
    <property type="match status" value="1"/>
</dbReference>
<dbReference type="InterPro" id="IPR051320">
    <property type="entry name" value="Viral_Replic_Matur_Polypro"/>
</dbReference>
<dbReference type="InterPro" id="IPR043128">
    <property type="entry name" value="Rev_trsase/Diguanyl_cyclase"/>
</dbReference>
<dbReference type="Pfam" id="PF00078">
    <property type="entry name" value="RVT_1"/>
    <property type="match status" value="1"/>
</dbReference>
<accession>A0A0A9DKR2</accession>
<dbReference type="InterPro" id="IPR041577">
    <property type="entry name" value="RT_RNaseH_2"/>
</dbReference>
<protein>
    <recommendedName>
        <fullName evidence="1">Reverse transcriptase domain-containing protein</fullName>
    </recommendedName>
</protein>
<evidence type="ECO:0000259" key="1">
    <source>
        <dbReference type="PROSITE" id="PS50878"/>
    </source>
</evidence>
<feature type="domain" description="Reverse transcriptase" evidence="1">
    <location>
        <begin position="1"/>
        <end position="104"/>
    </location>
</feature>
<proteinExistence type="predicted"/>
<dbReference type="InterPro" id="IPR043502">
    <property type="entry name" value="DNA/RNA_pol_sf"/>
</dbReference>
<dbReference type="PANTHER" id="PTHR33064">
    <property type="entry name" value="POL PROTEIN"/>
    <property type="match status" value="1"/>
</dbReference>
<dbReference type="SUPFAM" id="SSF56672">
    <property type="entry name" value="DNA/RNA polymerases"/>
    <property type="match status" value="1"/>
</dbReference>
<evidence type="ECO:0000313" key="2">
    <source>
        <dbReference type="EMBL" id="JAD89144.1"/>
    </source>
</evidence>
<dbReference type="FunFam" id="3.30.70.270:FF:000020">
    <property type="entry name" value="Transposon Tf2-6 polyprotein-like Protein"/>
    <property type="match status" value="1"/>
</dbReference>
<reference evidence="2" key="2">
    <citation type="journal article" date="2015" name="Data Brief">
        <title>Shoot transcriptome of the giant reed, Arundo donax.</title>
        <authorList>
            <person name="Barrero R.A."/>
            <person name="Guerrero F.D."/>
            <person name="Moolhuijzen P."/>
            <person name="Goolsby J.A."/>
            <person name="Tidwell J."/>
            <person name="Bellgard S.E."/>
            <person name="Bellgard M.I."/>
        </authorList>
    </citation>
    <scope>NUCLEOTIDE SEQUENCE</scope>
    <source>
        <tissue evidence="2">Shoot tissue taken approximately 20 cm above the soil surface</tissue>
    </source>
</reference>